<keyword evidence="11 18" id="KW-0267">Excision nuclease</keyword>
<dbReference type="RefSeq" id="WP_013895286.1">
    <property type="nucleotide sequence ID" value="NC_015675.1"/>
</dbReference>
<protein>
    <recommendedName>
        <fullName evidence="16 18">UvrABC system protein A</fullName>
        <shortName evidence="18">UvrA protein</shortName>
    </recommendedName>
    <alternativeName>
        <fullName evidence="17 18">Excinuclease ABC subunit A</fullName>
    </alternativeName>
</protein>
<dbReference type="Pfam" id="PF17755">
    <property type="entry name" value="UvrA_DNA-bind"/>
    <property type="match status" value="1"/>
</dbReference>
<dbReference type="GO" id="GO:0016887">
    <property type="term" value="F:ATP hydrolysis activity"/>
    <property type="evidence" value="ECO:0007669"/>
    <property type="project" value="InterPro"/>
</dbReference>
<dbReference type="InterPro" id="IPR041552">
    <property type="entry name" value="UvrA_DNA-bd"/>
</dbReference>
<evidence type="ECO:0000256" key="14">
    <source>
        <dbReference type="ARBA" id="ARBA00023236"/>
    </source>
</evidence>
<evidence type="ECO:0000256" key="17">
    <source>
        <dbReference type="ARBA" id="ARBA00042156"/>
    </source>
</evidence>
<proteinExistence type="inferred from homology"/>
<dbReference type="CDD" id="cd03271">
    <property type="entry name" value="ABC_UvrA_II"/>
    <property type="match status" value="1"/>
</dbReference>
<dbReference type="Gene3D" id="3.40.50.300">
    <property type="entry name" value="P-loop containing nucleotide triphosphate hydrolases"/>
    <property type="match status" value="3"/>
</dbReference>
<dbReference type="Pfam" id="PF17760">
    <property type="entry name" value="UvrA_inter"/>
    <property type="match status" value="1"/>
</dbReference>
<dbReference type="PANTHER" id="PTHR43152">
    <property type="entry name" value="UVRABC SYSTEM PROTEIN A"/>
    <property type="match status" value="1"/>
</dbReference>
<evidence type="ECO:0000256" key="12">
    <source>
        <dbReference type="ARBA" id="ARBA00023125"/>
    </source>
</evidence>
<dbReference type="GO" id="GO:0005737">
    <property type="term" value="C:cytoplasm"/>
    <property type="evidence" value="ECO:0007669"/>
    <property type="project" value="UniProtKB-SubCell"/>
</dbReference>
<dbReference type="HOGENOM" id="CLU_001370_0_2_5"/>
<comment type="subcellular location">
    <subcellularLocation>
        <location evidence="1 18">Cytoplasm</location>
    </subcellularLocation>
</comment>
<keyword evidence="13 18" id="KW-0234">DNA repair</keyword>
<evidence type="ECO:0000256" key="15">
    <source>
        <dbReference type="ARBA" id="ARBA00038000"/>
    </source>
</evidence>
<evidence type="ECO:0000256" key="5">
    <source>
        <dbReference type="ARBA" id="ARBA00022741"/>
    </source>
</evidence>
<keyword evidence="4 18" id="KW-0677">Repeat</keyword>
<evidence type="ECO:0000256" key="16">
    <source>
        <dbReference type="ARBA" id="ARBA00039316"/>
    </source>
</evidence>
<feature type="binding site" evidence="18">
    <location>
        <begin position="34"/>
        <end position="41"/>
    </location>
    <ligand>
        <name>ATP</name>
        <dbReference type="ChEBI" id="CHEBI:30616"/>
    </ligand>
</feature>
<comment type="caution">
    <text evidence="18">Lacks conserved residue(s) required for the propagation of feature annotation.</text>
</comment>
<dbReference type="GO" id="GO:0005524">
    <property type="term" value="F:ATP binding"/>
    <property type="evidence" value="ECO:0007669"/>
    <property type="project" value="UniProtKB-UniRule"/>
</dbReference>
<dbReference type="Gene3D" id="1.10.8.280">
    <property type="entry name" value="ABC transporter ATPase domain-like"/>
    <property type="match status" value="1"/>
</dbReference>
<feature type="domain" description="ABC transporter" evidence="19">
    <location>
        <begin position="288"/>
        <end position="615"/>
    </location>
</feature>
<dbReference type="InterPro" id="IPR004602">
    <property type="entry name" value="UvrA"/>
</dbReference>
<accession>F7Y759</accession>
<keyword evidence="14 18" id="KW-0742">SOS response</keyword>
<dbReference type="GO" id="GO:0008270">
    <property type="term" value="F:zinc ion binding"/>
    <property type="evidence" value="ECO:0007669"/>
    <property type="project" value="UniProtKB-UniRule"/>
</dbReference>
<feature type="domain" description="ABC transporter" evidence="19">
    <location>
        <begin position="625"/>
        <end position="958"/>
    </location>
</feature>
<feature type="zinc finger region" description="C4-type" evidence="18">
    <location>
        <begin position="761"/>
        <end position="787"/>
    </location>
</feature>
<dbReference type="KEGG" id="mop:Mesop_4176"/>
<keyword evidence="6 18" id="KW-0227">DNA damage</keyword>
<keyword evidence="10 18" id="KW-0067">ATP-binding</keyword>
<evidence type="ECO:0000256" key="11">
    <source>
        <dbReference type="ARBA" id="ARBA00022881"/>
    </source>
</evidence>
<dbReference type="GO" id="GO:0003677">
    <property type="term" value="F:DNA binding"/>
    <property type="evidence" value="ECO:0007669"/>
    <property type="project" value="UniProtKB-UniRule"/>
</dbReference>
<evidence type="ECO:0000256" key="2">
    <source>
        <dbReference type="ARBA" id="ARBA00022490"/>
    </source>
</evidence>
<evidence type="ECO:0000256" key="13">
    <source>
        <dbReference type="ARBA" id="ARBA00023204"/>
    </source>
</evidence>
<dbReference type="PANTHER" id="PTHR43152:SF3">
    <property type="entry name" value="UVRABC SYSTEM PROTEIN A"/>
    <property type="match status" value="1"/>
</dbReference>
<keyword evidence="3 18" id="KW-0479">Metal-binding</keyword>
<feature type="binding site" evidence="18">
    <location>
        <begin position="662"/>
        <end position="669"/>
    </location>
    <ligand>
        <name>ATP</name>
        <dbReference type="ChEBI" id="CHEBI:30616"/>
    </ligand>
</feature>
<keyword evidence="9 18" id="KW-0862">Zinc</keyword>
<organism evidence="20 21">
    <name type="scientific">Mesorhizobium opportunistum (strain LMG 24607 / HAMBI 3007 / WSM2075)</name>
    <dbReference type="NCBI Taxonomy" id="536019"/>
    <lineage>
        <taxon>Bacteria</taxon>
        <taxon>Pseudomonadati</taxon>
        <taxon>Pseudomonadota</taxon>
        <taxon>Alphaproteobacteria</taxon>
        <taxon>Hyphomicrobiales</taxon>
        <taxon>Phyllobacteriaceae</taxon>
        <taxon>Mesorhizobium</taxon>
    </lineage>
</organism>
<evidence type="ECO:0000256" key="1">
    <source>
        <dbReference type="ARBA" id="ARBA00004496"/>
    </source>
</evidence>
<evidence type="ECO:0000256" key="8">
    <source>
        <dbReference type="ARBA" id="ARBA00022771"/>
    </source>
</evidence>
<evidence type="ECO:0000256" key="7">
    <source>
        <dbReference type="ARBA" id="ARBA00022769"/>
    </source>
</evidence>
<dbReference type="InterPro" id="IPR027417">
    <property type="entry name" value="P-loop_NTPase"/>
</dbReference>
<evidence type="ECO:0000256" key="4">
    <source>
        <dbReference type="ARBA" id="ARBA00022737"/>
    </source>
</evidence>
<reference evidence="20 21" key="1">
    <citation type="submission" date="2010-10" db="EMBL/GenBank/DDBJ databases">
        <title>Complete sequence of Mesorhizobium opportunistum WSM2075.</title>
        <authorList>
            <consortium name="US DOE Joint Genome Institute"/>
            <person name="Lucas S."/>
            <person name="Copeland A."/>
            <person name="Lapidus A."/>
            <person name="Cheng J.-F."/>
            <person name="Bruce D."/>
            <person name="Goodwin L."/>
            <person name="Pitluck S."/>
            <person name="Chertkov O."/>
            <person name="Misra M."/>
            <person name="Detter J.C."/>
            <person name="Han C."/>
            <person name="Tapia R."/>
            <person name="Land M."/>
            <person name="Hauser L."/>
            <person name="Kyrpides N."/>
            <person name="Ovchinnikova G."/>
            <person name="Mavrommatis K.M."/>
            <person name="Tiwari R.P."/>
            <person name="Howieson J.G."/>
            <person name="O'Hara G.W."/>
            <person name="Nandasena K.G."/>
            <person name="Woyke T."/>
        </authorList>
    </citation>
    <scope>NUCLEOTIDE SEQUENCE [LARGE SCALE GENOMIC DNA]</scope>
    <source>
        <strain evidence="21">LMG 24607 / HAMBI 3007 / WSM2075</strain>
    </source>
</reference>
<dbReference type="Pfam" id="PF00005">
    <property type="entry name" value="ABC_tran"/>
    <property type="match status" value="1"/>
</dbReference>
<dbReference type="STRING" id="536019.Mesop_4176"/>
<evidence type="ECO:0000256" key="6">
    <source>
        <dbReference type="ARBA" id="ARBA00022763"/>
    </source>
</evidence>
<dbReference type="HAMAP" id="MF_00205">
    <property type="entry name" value="UvrA"/>
    <property type="match status" value="1"/>
</dbReference>
<dbReference type="PROSITE" id="PS50893">
    <property type="entry name" value="ABC_TRANSPORTER_2"/>
    <property type="match status" value="2"/>
</dbReference>
<dbReference type="InterPro" id="IPR041102">
    <property type="entry name" value="UvrA_inter"/>
</dbReference>
<dbReference type="eggNOG" id="COG0178">
    <property type="taxonomic scope" value="Bacteria"/>
</dbReference>
<dbReference type="NCBIfam" id="TIGR00630">
    <property type="entry name" value="uvra"/>
    <property type="match status" value="1"/>
</dbReference>
<dbReference type="CDD" id="cd03270">
    <property type="entry name" value="ABC_UvrA_I"/>
    <property type="match status" value="1"/>
</dbReference>
<keyword evidence="12 18" id="KW-0238">DNA-binding</keyword>
<dbReference type="Gene3D" id="1.20.1580.10">
    <property type="entry name" value="ABC transporter ATPase like domain"/>
    <property type="match status" value="3"/>
</dbReference>
<comment type="function">
    <text evidence="18">The UvrABC repair system catalyzes the recognition and processing of DNA lesions. UvrA is an ATPase and a DNA-binding protein. A damage recognition complex composed of 2 UvrA and 2 UvrB subunits scans DNA for abnormalities. When the presence of a lesion has been verified by UvrB, the UvrA molecules dissociate.</text>
</comment>
<evidence type="ECO:0000313" key="20">
    <source>
        <dbReference type="EMBL" id="AEH88609.1"/>
    </source>
</evidence>
<comment type="similarity">
    <text evidence="15 18">Belongs to the ABC transporter superfamily. UvrA family.</text>
</comment>
<dbReference type="EMBL" id="CP002279">
    <property type="protein sequence ID" value="AEH88609.1"/>
    <property type="molecule type" value="Genomic_DNA"/>
</dbReference>
<dbReference type="SUPFAM" id="SSF52540">
    <property type="entry name" value="P-loop containing nucleoside triphosphate hydrolases"/>
    <property type="match status" value="2"/>
</dbReference>
<dbReference type="NCBIfam" id="NF001503">
    <property type="entry name" value="PRK00349.1"/>
    <property type="match status" value="1"/>
</dbReference>
<dbReference type="GO" id="GO:0006289">
    <property type="term" value="P:nucleotide-excision repair"/>
    <property type="evidence" value="ECO:0007669"/>
    <property type="project" value="UniProtKB-UniRule"/>
</dbReference>
<dbReference type="PROSITE" id="PS00211">
    <property type="entry name" value="ABC_TRANSPORTER_1"/>
    <property type="match status" value="2"/>
</dbReference>
<dbReference type="GO" id="GO:0009380">
    <property type="term" value="C:excinuclease repair complex"/>
    <property type="evidence" value="ECO:0007669"/>
    <property type="project" value="InterPro"/>
</dbReference>
<evidence type="ECO:0000259" key="19">
    <source>
        <dbReference type="PROSITE" id="PS50893"/>
    </source>
</evidence>
<keyword evidence="5 18" id="KW-0547">Nucleotide-binding</keyword>
<dbReference type="GO" id="GO:0009381">
    <property type="term" value="F:excinuclease ABC activity"/>
    <property type="evidence" value="ECO:0007669"/>
    <property type="project" value="UniProtKB-UniRule"/>
</dbReference>
<evidence type="ECO:0000256" key="10">
    <source>
        <dbReference type="ARBA" id="ARBA00022840"/>
    </source>
</evidence>
<name>F7Y759_MESOW</name>
<dbReference type="InterPro" id="IPR003439">
    <property type="entry name" value="ABC_transporter-like_ATP-bd"/>
</dbReference>
<evidence type="ECO:0000256" key="3">
    <source>
        <dbReference type="ARBA" id="ARBA00022723"/>
    </source>
</evidence>
<evidence type="ECO:0000256" key="18">
    <source>
        <dbReference type="HAMAP-Rule" id="MF_00205"/>
    </source>
</evidence>
<comment type="subunit">
    <text evidence="18">Forms a heterotetramer with UvrB during the search for lesions.</text>
</comment>
<keyword evidence="7 18" id="KW-0228">DNA excision</keyword>
<dbReference type="InterPro" id="IPR017871">
    <property type="entry name" value="ABC_transporter-like_CS"/>
</dbReference>
<evidence type="ECO:0000256" key="9">
    <source>
        <dbReference type="ARBA" id="ARBA00022833"/>
    </source>
</evidence>
<dbReference type="GO" id="GO:0009432">
    <property type="term" value="P:SOS response"/>
    <property type="evidence" value="ECO:0007669"/>
    <property type="project" value="UniProtKB-UniRule"/>
</dbReference>
<dbReference type="Gene3D" id="3.30.190.20">
    <property type="match status" value="1"/>
</dbReference>
<keyword evidence="8 18" id="KW-0863">Zinc-finger</keyword>
<gene>
    <name evidence="18" type="primary">uvrA</name>
    <name evidence="20" type="ordered locus">Mesop_4176</name>
</gene>
<sequence>MADHKFLSIRGAREHNLKNVDLDLPRDSLIVMTGLSGSGKSSLAFDTIYAEGQRRYVESLSAYARQFLEMMQKPDVDQIDGLSPAISIEQKTTSKNPRSTVGTVTEIYDYMRLLFARVGVPYSPATGLPIESQTVSQMVDRVLALEEGTRLFLLAPIVRGRKGEYRKELLELQKKGFQRVKVDGVFYEIADVPALDKKYKHDIDVVVDRIVVRGDLATRLADSIETALKLAEGLAVAEFADKPLDASQTGEDSVNKSKNETHERILFSEKFACPVSGFTIPEIEPRLFSFNNPFGACPTCDGLGSQRAIDPNLVVPDENISLRDGAVSPWAKSTSPYYSQTLEALGKAYNFKLGDKFKDLTTEAQDAILRGTGEREITFQYDDGLRSYKTTKTFEGVIPNLERRWKETESAWMREEIERFMSATPCPVCKGYRLKPEALAVKIGGKHIGEVTEQSIRNADKWFTDLPAQLNDKQNEIAVRVLKEIRERLRFLNDVGLDYLTLSRNSGTLSGGESQRIRLASQIGSGLTGVLYVLDEPSIGLHQRDNTRLLDTLKHLRDIGNTVIVVEHDEDAILHADYVVDMGPAAGIHGGEIIAQGTPQQVMANPNSITGQYLSGALEVATPGVRREAKKNRRLKIVGARGNNLKNVTAEIPLGTFTAVTGVSGGGKSTFLIETLFKAASRRIMGSREHPAEHDRIEGLEFLDKVIDIDQSPIGRTPRSNPATYTGAFTPIRDWFAGLPEAKARGYQPGRFSFNVKGGRCEACQGDGVIKIEMHFLPDVYVTCDVCHGKRYNRETLDVLFKGKSIADVLDMTVEEGVDFFAAVPGVRDKLDTLKQVGLGYIHIGQQATTLSGGEAQRIKLAKELSRKATGKTLYILDEPTTGLHFHDVAKLLEVLHELVDQGNTVVVIEHNLEVIKTADWVLDLGPEGGDGGGELVASGTPEAIVREKRSYTGQFLKELLERRPGGKREAAE</sequence>
<dbReference type="Proteomes" id="UP000001623">
    <property type="component" value="Chromosome"/>
</dbReference>
<dbReference type="AlphaFoldDB" id="F7Y759"/>
<evidence type="ECO:0000313" key="21">
    <source>
        <dbReference type="Proteomes" id="UP000001623"/>
    </source>
</evidence>
<keyword evidence="2 18" id="KW-0963">Cytoplasm</keyword>
<dbReference type="FunFam" id="1.20.1580.10:FF:000002">
    <property type="entry name" value="UvrABC system protein A"/>
    <property type="match status" value="1"/>
</dbReference>